<dbReference type="Pfam" id="PF01554">
    <property type="entry name" value="MatE"/>
    <property type="match status" value="2"/>
</dbReference>
<accession>A0A3E3IZC1</accession>
<proteinExistence type="predicted"/>
<protein>
    <submittedName>
        <fullName evidence="9">MATE family efflux transporter</fullName>
    </submittedName>
</protein>
<dbReference type="InterPro" id="IPR052031">
    <property type="entry name" value="Membrane_Transporter-Flippase"/>
</dbReference>
<dbReference type="PIRSF" id="PIRSF006603">
    <property type="entry name" value="DinF"/>
    <property type="match status" value="1"/>
</dbReference>
<keyword evidence="2" id="KW-0813">Transport</keyword>
<feature type="transmembrane region" description="Helical" evidence="7">
    <location>
        <begin position="363"/>
        <end position="384"/>
    </location>
</feature>
<dbReference type="PANTHER" id="PTHR43549:SF3">
    <property type="entry name" value="MULTIDRUG RESISTANCE PROTEIN YPNP-RELATED"/>
    <property type="match status" value="1"/>
</dbReference>
<sequence length="453" mass="48306">MQTRDMTSGPPARLILQFALPLMLGNVFQQFYTFVDTMVVGQALGVGALAALGASEWLTFLMFGLVQGVVQGFSVVIAQRFGANDEEGMKKAVSGAIFLSLGMAAAFTVLGQLMLRPVLVLLHTPEEIMGLSLGYLRILYGSLPVAFAYNLLAAILRAVGNSKTPLQAMTISSFCNIVLDILFVFGFHLGIPGAAFATVLSQVLAALFCFIKLQGSGLLSGEQSLLSLNQETCRPDRTMLKEQLKLGLPMGLQNMITALGGLIVQSVINGFGVVFIAGYTAANKLYGLLEIAASSYGYAMSTYAGQNLGAARFDRIGRGLKAAGLIGTATALIMSAVMILFGRPVLGCFLTGDGAAAAAAMEIGYHFLQVLALFFPLLYILYIIRSCIQGLGNSVLPMVSSIAQLVMRTGCALLLPPLIGQSGVFYGEVCAWIGADLILACSYFYWMERLRRL</sequence>
<dbReference type="Proteomes" id="UP000261166">
    <property type="component" value="Unassembled WGS sequence"/>
</dbReference>
<dbReference type="Proteomes" id="UP000260812">
    <property type="component" value="Unassembled WGS sequence"/>
</dbReference>
<evidence type="ECO:0000313" key="9">
    <source>
        <dbReference type="EMBL" id="RGE72363.1"/>
    </source>
</evidence>
<evidence type="ECO:0000256" key="6">
    <source>
        <dbReference type="ARBA" id="ARBA00023136"/>
    </source>
</evidence>
<feature type="transmembrane region" description="Helical" evidence="7">
    <location>
        <begin position="396"/>
        <end position="419"/>
    </location>
</feature>
<name>A0A3E3IZC1_9FIRM</name>
<feature type="transmembrane region" description="Helical" evidence="7">
    <location>
        <begin position="93"/>
        <end position="115"/>
    </location>
</feature>
<dbReference type="InterPro" id="IPR048279">
    <property type="entry name" value="MdtK-like"/>
</dbReference>
<feature type="transmembrane region" description="Helical" evidence="7">
    <location>
        <begin position="255"/>
        <end position="279"/>
    </location>
</feature>
<dbReference type="PANTHER" id="PTHR43549">
    <property type="entry name" value="MULTIDRUG RESISTANCE PROTEIN YPNP-RELATED"/>
    <property type="match status" value="1"/>
</dbReference>
<reference evidence="10 11" key="1">
    <citation type="submission" date="2018-08" db="EMBL/GenBank/DDBJ databases">
        <title>A genome reference for cultivated species of the human gut microbiota.</title>
        <authorList>
            <person name="Zou Y."/>
            <person name="Xue W."/>
            <person name="Luo G."/>
        </authorList>
    </citation>
    <scope>NUCLEOTIDE SEQUENCE [LARGE SCALE GENOMIC DNA]</scope>
    <source>
        <strain evidence="9 11">AF26-4BH</strain>
        <strain evidence="8 10">TF05-5AC</strain>
    </source>
</reference>
<dbReference type="OrthoDB" id="9776324at2"/>
<keyword evidence="5 7" id="KW-1133">Transmembrane helix</keyword>
<dbReference type="GO" id="GO:0005886">
    <property type="term" value="C:plasma membrane"/>
    <property type="evidence" value="ECO:0007669"/>
    <property type="project" value="UniProtKB-SubCell"/>
</dbReference>
<dbReference type="CDD" id="cd13138">
    <property type="entry name" value="MATE_yoeA_like"/>
    <property type="match status" value="1"/>
</dbReference>
<dbReference type="RefSeq" id="WP_025487505.1">
    <property type="nucleotide sequence ID" value="NZ_CALBAU010000189.1"/>
</dbReference>
<evidence type="ECO:0000256" key="3">
    <source>
        <dbReference type="ARBA" id="ARBA00022475"/>
    </source>
</evidence>
<evidence type="ECO:0000256" key="2">
    <source>
        <dbReference type="ARBA" id="ARBA00022448"/>
    </source>
</evidence>
<comment type="caution">
    <text evidence="9">The sequence shown here is derived from an EMBL/GenBank/DDBJ whole genome shotgun (WGS) entry which is preliminary data.</text>
</comment>
<dbReference type="GO" id="GO:0015297">
    <property type="term" value="F:antiporter activity"/>
    <property type="evidence" value="ECO:0007669"/>
    <property type="project" value="InterPro"/>
</dbReference>
<dbReference type="NCBIfam" id="TIGR00797">
    <property type="entry name" value="matE"/>
    <property type="match status" value="1"/>
</dbReference>
<feature type="transmembrane region" description="Helical" evidence="7">
    <location>
        <begin position="425"/>
        <end position="446"/>
    </location>
</feature>
<comment type="subcellular location">
    <subcellularLocation>
        <location evidence="1">Cell membrane</location>
        <topology evidence="1">Multi-pass membrane protein</topology>
    </subcellularLocation>
</comment>
<evidence type="ECO:0000256" key="7">
    <source>
        <dbReference type="SAM" id="Phobius"/>
    </source>
</evidence>
<evidence type="ECO:0000256" key="5">
    <source>
        <dbReference type="ARBA" id="ARBA00022989"/>
    </source>
</evidence>
<dbReference type="InterPro" id="IPR002528">
    <property type="entry name" value="MATE_fam"/>
</dbReference>
<evidence type="ECO:0000313" key="10">
    <source>
        <dbReference type="Proteomes" id="UP000260812"/>
    </source>
</evidence>
<keyword evidence="4 7" id="KW-0812">Transmembrane</keyword>
<feature type="transmembrane region" description="Helical" evidence="7">
    <location>
        <begin position="322"/>
        <end position="343"/>
    </location>
</feature>
<keyword evidence="6 7" id="KW-0472">Membrane</keyword>
<keyword evidence="10" id="KW-1185">Reference proteome</keyword>
<evidence type="ECO:0000256" key="1">
    <source>
        <dbReference type="ARBA" id="ARBA00004651"/>
    </source>
</evidence>
<dbReference type="EMBL" id="QVLU01000006">
    <property type="protein sequence ID" value="RGE72363.1"/>
    <property type="molecule type" value="Genomic_DNA"/>
</dbReference>
<organism evidence="9 11">
    <name type="scientific">Eisenbergiella massiliensis</name>
    <dbReference type="NCBI Taxonomy" id="1720294"/>
    <lineage>
        <taxon>Bacteria</taxon>
        <taxon>Bacillati</taxon>
        <taxon>Bacillota</taxon>
        <taxon>Clostridia</taxon>
        <taxon>Lachnospirales</taxon>
        <taxon>Lachnospiraceae</taxon>
        <taxon>Eisenbergiella</taxon>
    </lineage>
</organism>
<evidence type="ECO:0000313" key="11">
    <source>
        <dbReference type="Proteomes" id="UP000261166"/>
    </source>
</evidence>
<gene>
    <name evidence="9" type="ORF">DWY69_08365</name>
    <name evidence="8" type="ORF">DXC51_14780</name>
</gene>
<dbReference type="GO" id="GO:0042910">
    <property type="term" value="F:xenobiotic transmembrane transporter activity"/>
    <property type="evidence" value="ECO:0007669"/>
    <property type="project" value="InterPro"/>
</dbReference>
<feature type="transmembrane region" description="Helical" evidence="7">
    <location>
        <begin position="135"/>
        <end position="156"/>
    </location>
</feature>
<dbReference type="AlphaFoldDB" id="A0A3E3IZC1"/>
<keyword evidence="3" id="KW-1003">Cell membrane</keyword>
<evidence type="ECO:0000313" key="8">
    <source>
        <dbReference type="EMBL" id="RGE59233.1"/>
    </source>
</evidence>
<feature type="transmembrane region" description="Helical" evidence="7">
    <location>
        <begin position="57"/>
        <end position="81"/>
    </location>
</feature>
<dbReference type="GeneID" id="97988096"/>
<evidence type="ECO:0000256" key="4">
    <source>
        <dbReference type="ARBA" id="ARBA00022692"/>
    </source>
</evidence>
<dbReference type="EMBL" id="QVLV01000009">
    <property type="protein sequence ID" value="RGE59233.1"/>
    <property type="molecule type" value="Genomic_DNA"/>
</dbReference>